<feature type="non-terminal residue" evidence="2">
    <location>
        <position position="1"/>
    </location>
</feature>
<feature type="region of interest" description="Disordered" evidence="1">
    <location>
        <begin position="1"/>
        <end position="20"/>
    </location>
</feature>
<feature type="compositionally biased region" description="Basic and acidic residues" evidence="1">
    <location>
        <begin position="105"/>
        <end position="122"/>
    </location>
</feature>
<evidence type="ECO:0000256" key="1">
    <source>
        <dbReference type="SAM" id="MobiDB-lite"/>
    </source>
</evidence>
<organism evidence="2 3">
    <name type="scientific">Porites evermanni</name>
    <dbReference type="NCBI Taxonomy" id="104178"/>
    <lineage>
        <taxon>Eukaryota</taxon>
        <taxon>Metazoa</taxon>
        <taxon>Cnidaria</taxon>
        <taxon>Anthozoa</taxon>
        <taxon>Hexacorallia</taxon>
        <taxon>Scleractinia</taxon>
        <taxon>Fungiina</taxon>
        <taxon>Poritidae</taxon>
        <taxon>Porites</taxon>
    </lineage>
</organism>
<proteinExistence type="predicted"/>
<evidence type="ECO:0000313" key="3">
    <source>
        <dbReference type="Proteomes" id="UP001159427"/>
    </source>
</evidence>
<feature type="region of interest" description="Disordered" evidence="1">
    <location>
        <begin position="97"/>
        <end position="167"/>
    </location>
</feature>
<gene>
    <name evidence="2" type="ORF">PEVE_00039487</name>
</gene>
<accession>A0ABN8MTM1</accession>
<sequence length="167" mass="18830">EAGSGSPGASARHKKNLTEQNRNSILAYFELLKYSQWPEPSSKGATITDLDTHEVPTMEGNMHDCMLKESGRAPQITKIERSIATTFTKTVRVNITSCNKPFEPSPKKLKEEHERGSDEPKGGNRQPTIVSSEHRLSLANNRQFVDLDGEKEVPTRKRTGVKNYRHW</sequence>
<dbReference type="Proteomes" id="UP001159427">
    <property type="component" value="Unassembled WGS sequence"/>
</dbReference>
<keyword evidence="3" id="KW-1185">Reference proteome</keyword>
<feature type="compositionally biased region" description="Basic residues" evidence="1">
    <location>
        <begin position="156"/>
        <end position="167"/>
    </location>
</feature>
<evidence type="ECO:0000313" key="2">
    <source>
        <dbReference type="EMBL" id="CAH3035032.1"/>
    </source>
</evidence>
<protein>
    <recommendedName>
        <fullName evidence="4">Breast cancer protein 1</fullName>
    </recommendedName>
</protein>
<dbReference type="EMBL" id="CALNXI010000698">
    <property type="protein sequence ID" value="CAH3035032.1"/>
    <property type="molecule type" value="Genomic_DNA"/>
</dbReference>
<comment type="caution">
    <text evidence="2">The sequence shown here is derived from an EMBL/GenBank/DDBJ whole genome shotgun (WGS) entry which is preliminary data.</text>
</comment>
<name>A0ABN8MTM1_9CNID</name>
<evidence type="ECO:0008006" key="4">
    <source>
        <dbReference type="Google" id="ProtNLM"/>
    </source>
</evidence>
<reference evidence="2 3" key="1">
    <citation type="submission" date="2022-05" db="EMBL/GenBank/DDBJ databases">
        <authorList>
            <consortium name="Genoscope - CEA"/>
            <person name="William W."/>
        </authorList>
    </citation>
    <scope>NUCLEOTIDE SEQUENCE [LARGE SCALE GENOMIC DNA]</scope>
</reference>